<protein>
    <submittedName>
        <fullName evidence="2">Uncharacterized protein</fullName>
    </submittedName>
</protein>
<dbReference type="AlphaFoldDB" id="A0A8K0H843"/>
<accession>A0A8K0H843</accession>
<sequence>MSSSSGTSNLQYRKTVRSTGSHNVLGSSPGDGFLGGRSLPPCRSKKINDNEKETQFSIRSSMRHETRSAPSLQQPQLHDSKQVELTSIQRFRSLPQPLPEALTFPPGSSQIATQKGPLKSSVSSSMSGPVTKALSPPKRSVASTSYDAPIATSLTNGDGSQALAYQRGTSEMPRSNVFDWNRLVKRFERVLMTFKELQAADDAILELLDRKDASDRRFKEF</sequence>
<feature type="region of interest" description="Disordered" evidence="1">
    <location>
        <begin position="1"/>
        <end position="143"/>
    </location>
</feature>
<evidence type="ECO:0000313" key="3">
    <source>
        <dbReference type="Proteomes" id="UP000796880"/>
    </source>
</evidence>
<evidence type="ECO:0000256" key="1">
    <source>
        <dbReference type="SAM" id="MobiDB-lite"/>
    </source>
</evidence>
<comment type="caution">
    <text evidence="2">The sequence shown here is derived from an EMBL/GenBank/DDBJ whole genome shotgun (WGS) entry which is preliminary data.</text>
</comment>
<reference evidence="2" key="1">
    <citation type="submission" date="2020-03" db="EMBL/GenBank/DDBJ databases">
        <title>A high-quality chromosome-level genome assembly of a woody plant with both climbing and erect habits, Rhamnella rubrinervis.</title>
        <authorList>
            <person name="Lu Z."/>
            <person name="Yang Y."/>
            <person name="Zhu X."/>
            <person name="Sun Y."/>
        </authorList>
    </citation>
    <scope>NUCLEOTIDE SEQUENCE</scope>
    <source>
        <strain evidence="2">BYM</strain>
        <tissue evidence="2">Leaf</tissue>
    </source>
</reference>
<feature type="compositionally biased region" description="Polar residues" evidence="1">
    <location>
        <begin position="1"/>
        <end position="26"/>
    </location>
</feature>
<feature type="compositionally biased region" description="Polar residues" evidence="1">
    <location>
        <begin position="68"/>
        <end position="90"/>
    </location>
</feature>
<organism evidence="2 3">
    <name type="scientific">Rhamnella rubrinervis</name>
    <dbReference type="NCBI Taxonomy" id="2594499"/>
    <lineage>
        <taxon>Eukaryota</taxon>
        <taxon>Viridiplantae</taxon>
        <taxon>Streptophyta</taxon>
        <taxon>Embryophyta</taxon>
        <taxon>Tracheophyta</taxon>
        <taxon>Spermatophyta</taxon>
        <taxon>Magnoliopsida</taxon>
        <taxon>eudicotyledons</taxon>
        <taxon>Gunneridae</taxon>
        <taxon>Pentapetalae</taxon>
        <taxon>rosids</taxon>
        <taxon>fabids</taxon>
        <taxon>Rosales</taxon>
        <taxon>Rhamnaceae</taxon>
        <taxon>rhamnoid group</taxon>
        <taxon>Rhamneae</taxon>
        <taxon>Rhamnella</taxon>
    </lineage>
</organism>
<dbReference type="EMBL" id="VOIH02000005">
    <property type="protein sequence ID" value="KAF3447333.1"/>
    <property type="molecule type" value="Genomic_DNA"/>
</dbReference>
<dbReference type="Proteomes" id="UP000796880">
    <property type="component" value="Unassembled WGS sequence"/>
</dbReference>
<keyword evidence="3" id="KW-1185">Reference proteome</keyword>
<name>A0A8K0H843_9ROSA</name>
<gene>
    <name evidence="2" type="ORF">FNV43_RR12519</name>
</gene>
<proteinExistence type="predicted"/>
<evidence type="ECO:0000313" key="2">
    <source>
        <dbReference type="EMBL" id="KAF3447333.1"/>
    </source>
</evidence>